<feature type="region of interest" description="Disordered" evidence="7">
    <location>
        <begin position="379"/>
        <end position="401"/>
    </location>
</feature>
<reference evidence="9" key="1">
    <citation type="journal article" date="2020" name="Cell">
        <title>Large-Scale Comparative Analyses of Tick Genomes Elucidate Their Genetic Diversity and Vector Capacities.</title>
        <authorList>
            <consortium name="Tick Genome and Microbiome Consortium (TIGMIC)"/>
            <person name="Jia N."/>
            <person name="Wang J."/>
            <person name="Shi W."/>
            <person name="Du L."/>
            <person name="Sun Y."/>
            <person name="Zhan W."/>
            <person name="Jiang J.F."/>
            <person name="Wang Q."/>
            <person name="Zhang B."/>
            <person name="Ji P."/>
            <person name="Bell-Sakyi L."/>
            <person name="Cui X.M."/>
            <person name="Yuan T.T."/>
            <person name="Jiang B.G."/>
            <person name="Yang W.F."/>
            <person name="Lam T.T."/>
            <person name="Chang Q.C."/>
            <person name="Ding S.J."/>
            <person name="Wang X.J."/>
            <person name="Zhu J.G."/>
            <person name="Ruan X.D."/>
            <person name="Zhao L."/>
            <person name="Wei J.T."/>
            <person name="Ye R.Z."/>
            <person name="Que T.C."/>
            <person name="Du C.H."/>
            <person name="Zhou Y.H."/>
            <person name="Cheng J.X."/>
            <person name="Dai P.F."/>
            <person name="Guo W.B."/>
            <person name="Han X.H."/>
            <person name="Huang E.J."/>
            <person name="Li L.F."/>
            <person name="Wei W."/>
            <person name="Gao Y.C."/>
            <person name="Liu J.Z."/>
            <person name="Shao H.Z."/>
            <person name="Wang X."/>
            <person name="Wang C.C."/>
            <person name="Yang T.C."/>
            <person name="Huo Q.B."/>
            <person name="Li W."/>
            <person name="Chen H.Y."/>
            <person name="Chen S.E."/>
            <person name="Zhou L.G."/>
            <person name="Ni X.B."/>
            <person name="Tian J.H."/>
            <person name="Sheng Y."/>
            <person name="Liu T."/>
            <person name="Pan Y.S."/>
            <person name="Xia L.Y."/>
            <person name="Li J."/>
            <person name="Zhao F."/>
            <person name="Cao W.C."/>
        </authorList>
    </citation>
    <scope>NUCLEOTIDE SEQUENCE</scope>
    <source>
        <strain evidence="9">Rmic-2018</strain>
    </source>
</reference>
<dbReference type="FunFam" id="3.30.460.10:FF:000058">
    <property type="entry name" value="Interleukin enhancer-binding factor 2"/>
    <property type="match status" value="1"/>
</dbReference>
<dbReference type="PROSITE" id="PS50152">
    <property type="entry name" value="25A_SYNTH_3"/>
    <property type="match status" value="1"/>
</dbReference>
<evidence type="ECO:0000256" key="1">
    <source>
        <dbReference type="ARBA" id="ARBA00004123"/>
    </source>
</evidence>
<dbReference type="InterPro" id="IPR049401">
    <property type="entry name" value="DZF_dom_N"/>
</dbReference>
<accession>A0A9J6DPB8</accession>
<gene>
    <name evidence="9" type="ORF">HPB51_021738</name>
</gene>
<dbReference type="AlphaFoldDB" id="A0A9J6DPB8"/>
<dbReference type="Gene3D" id="1.10.1410.40">
    <property type="match status" value="1"/>
</dbReference>
<keyword evidence="4" id="KW-0010">Activator</keyword>
<dbReference type="PANTHER" id="PTHR46447">
    <property type="entry name" value="INTERLEUKIN ENHANCER-BINDING FACTOR"/>
    <property type="match status" value="1"/>
</dbReference>
<name>A0A9J6DPB8_RHIMP</name>
<dbReference type="InterPro" id="IPR006561">
    <property type="entry name" value="DZF_dom"/>
</dbReference>
<dbReference type="Pfam" id="PF20965">
    <property type="entry name" value="DZF_C"/>
    <property type="match status" value="1"/>
</dbReference>
<dbReference type="InterPro" id="IPR043519">
    <property type="entry name" value="NT_sf"/>
</dbReference>
<dbReference type="Pfam" id="PF07528">
    <property type="entry name" value="DZF_N"/>
    <property type="match status" value="1"/>
</dbReference>
<dbReference type="PROSITE" id="PS51703">
    <property type="entry name" value="DZF"/>
    <property type="match status" value="1"/>
</dbReference>
<evidence type="ECO:0000313" key="9">
    <source>
        <dbReference type="EMBL" id="KAH8024117.1"/>
    </source>
</evidence>
<dbReference type="GO" id="GO:0003725">
    <property type="term" value="F:double-stranded RNA binding"/>
    <property type="evidence" value="ECO:0007669"/>
    <property type="project" value="TreeGrafter"/>
</dbReference>
<organism evidence="9 10">
    <name type="scientific">Rhipicephalus microplus</name>
    <name type="common">Cattle tick</name>
    <name type="synonym">Boophilus microplus</name>
    <dbReference type="NCBI Taxonomy" id="6941"/>
    <lineage>
        <taxon>Eukaryota</taxon>
        <taxon>Metazoa</taxon>
        <taxon>Ecdysozoa</taxon>
        <taxon>Arthropoda</taxon>
        <taxon>Chelicerata</taxon>
        <taxon>Arachnida</taxon>
        <taxon>Acari</taxon>
        <taxon>Parasitiformes</taxon>
        <taxon>Ixodida</taxon>
        <taxon>Ixodoidea</taxon>
        <taxon>Ixodidae</taxon>
        <taxon>Rhipicephalinae</taxon>
        <taxon>Rhipicephalus</taxon>
        <taxon>Boophilus</taxon>
    </lineage>
</organism>
<dbReference type="PANTHER" id="PTHR46447:SF1">
    <property type="entry name" value="INTERLEUKIN ENHANCER-BINDING FACTOR 2"/>
    <property type="match status" value="1"/>
</dbReference>
<dbReference type="SUPFAM" id="SSF81301">
    <property type="entry name" value="Nucleotidyltransferase"/>
    <property type="match status" value="1"/>
</dbReference>
<dbReference type="InterPro" id="IPR052134">
    <property type="entry name" value="ILF2"/>
</dbReference>
<reference evidence="9" key="2">
    <citation type="submission" date="2021-09" db="EMBL/GenBank/DDBJ databases">
        <authorList>
            <person name="Jia N."/>
            <person name="Wang J."/>
            <person name="Shi W."/>
            <person name="Du L."/>
            <person name="Sun Y."/>
            <person name="Zhan W."/>
            <person name="Jiang J."/>
            <person name="Wang Q."/>
            <person name="Zhang B."/>
            <person name="Ji P."/>
            <person name="Sakyi L.B."/>
            <person name="Cui X."/>
            <person name="Yuan T."/>
            <person name="Jiang B."/>
            <person name="Yang W."/>
            <person name="Lam T.T.-Y."/>
            <person name="Chang Q."/>
            <person name="Ding S."/>
            <person name="Wang X."/>
            <person name="Zhu J."/>
            <person name="Ruan X."/>
            <person name="Zhao L."/>
            <person name="Wei J."/>
            <person name="Que T."/>
            <person name="Du C."/>
            <person name="Cheng J."/>
            <person name="Dai P."/>
            <person name="Han X."/>
            <person name="Huang E."/>
            <person name="Gao Y."/>
            <person name="Liu J."/>
            <person name="Shao H."/>
            <person name="Ye R."/>
            <person name="Li L."/>
            <person name="Wei W."/>
            <person name="Wang X."/>
            <person name="Wang C."/>
            <person name="Huo Q."/>
            <person name="Li W."/>
            <person name="Guo W."/>
            <person name="Chen H."/>
            <person name="Chen S."/>
            <person name="Zhou L."/>
            <person name="Zhou L."/>
            <person name="Ni X."/>
            <person name="Tian J."/>
            <person name="Zhou Y."/>
            <person name="Sheng Y."/>
            <person name="Liu T."/>
            <person name="Pan Y."/>
            <person name="Xia L."/>
            <person name="Li J."/>
            <person name="Zhao F."/>
            <person name="Cao W."/>
        </authorList>
    </citation>
    <scope>NUCLEOTIDE SEQUENCE</scope>
    <source>
        <strain evidence="9">Rmic-2018</strain>
        <tissue evidence="9">Larvae</tissue>
    </source>
</reference>
<dbReference type="EMBL" id="JABSTU010000008">
    <property type="protein sequence ID" value="KAH8024117.1"/>
    <property type="molecule type" value="Genomic_DNA"/>
</dbReference>
<dbReference type="GO" id="GO:0045893">
    <property type="term" value="P:positive regulation of DNA-templated transcription"/>
    <property type="evidence" value="ECO:0007669"/>
    <property type="project" value="TreeGrafter"/>
</dbReference>
<evidence type="ECO:0000256" key="2">
    <source>
        <dbReference type="ARBA" id="ARBA00023015"/>
    </source>
</evidence>
<comment type="caution">
    <text evidence="9">The sequence shown here is derived from an EMBL/GenBank/DDBJ whole genome shotgun (WGS) entry which is preliminary data.</text>
</comment>
<evidence type="ECO:0000256" key="7">
    <source>
        <dbReference type="SAM" id="MobiDB-lite"/>
    </source>
</evidence>
<evidence type="ECO:0000313" key="10">
    <source>
        <dbReference type="Proteomes" id="UP000821866"/>
    </source>
</evidence>
<feature type="domain" description="DZF" evidence="8">
    <location>
        <begin position="40"/>
        <end position="390"/>
    </location>
</feature>
<dbReference type="SMART" id="SM00572">
    <property type="entry name" value="DZF"/>
    <property type="match status" value="1"/>
</dbReference>
<evidence type="ECO:0000256" key="6">
    <source>
        <dbReference type="ARBA" id="ARBA00023242"/>
    </source>
</evidence>
<dbReference type="Proteomes" id="UP000821866">
    <property type="component" value="Chromosome 6"/>
</dbReference>
<dbReference type="GO" id="GO:0003677">
    <property type="term" value="F:DNA binding"/>
    <property type="evidence" value="ECO:0007669"/>
    <property type="project" value="UniProtKB-KW"/>
</dbReference>
<comment type="subcellular location">
    <subcellularLocation>
        <location evidence="1">Nucleus</location>
    </subcellularLocation>
</comment>
<evidence type="ECO:0000256" key="5">
    <source>
        <dbReference type="ARBA" id="ARBA00023163"/>
    </source>
</evidence>
<keyword evidence="6" id="KW-0539">Nucleus</keyword>
<sequence length="401" mass="44961">MIGRFRHEEQRSSIIRFIEMRGGMRGRGRAGRPGGMFKPKVFVPHLPFDYYVCEQNFQKVKPPPDDNALTQALLKKNQDLTPTSAEQTSILNLMNKIQSVLDTLIVSPKTLDACQIEESRQVGSFKKGTMMIGNNVADIVVILKTLPTGEAVQALANKVQEDIKAMDSSLKLTHQMTEAGFDLKLPDGATAKVLISTIHQNLNKLDPELHLKQKLQQNHLTAIRHSRWFEENAHHSSIKVLIRILRDLRNRFEGFQPLTPWIIDLLAHYAIMVHPSRQPLPINIAFRRVLQLLAAGLFLPGSAGIPDPCDGGGTFRAHTVMSLEQQDLVCLTAQNLLRILSHGGYKSILGIGGPKKVDTETTVLEGVVITPLTPVYEKFAEKKDDEEMDQEEEDKMETQEQ</sequence>
<evidence type="ECO:0000256" key="3">
    <source>
        <dbReference type="ARBA" id="ARBA00023125"/>
    </source>
</evidence>
<protein>
    <recommendedName>
        <fullName evidence="8">DZF domain-containing protein</fullName>
    </recommendedName>
</protein>
<dbReference type="GO" id="GO:0071013">
    <property type="term" value="C:catalytic step 2 spliceosome"/>
    <property type="evidence" value="ECO:0007669"/>
    <property type="project" value="TreeGrafter"/>
</dbReference>
<keyword evidence="2" id="KW-0805">Transcription regulation</keyword>
<dbReference type="Gene3D" id="3.30.460.10">
    <property type="entry name" value="Beta Polymerase, domain 2"/>
    <property type="match status" value="1"/>
</dbReference>
<keyword evidence="5" id="KW-0804">Transcription</keyword>
<dbReference type="VEuPathDB" id="VectorBase:LOC119171984"/>
<keyword evidence="3" id="KW-0238">DNA-binding</keyword>
<dbReference type="InterPro" id="IPR049402">
    <property type="entry name" value="DZF_dom_C"/>
</dbReference>
<keyword evidence="10" id="KW-1185">Reference proteome</keyword>
<evidence type="ECO:0000256" key="4">
    <source>
        <dbReference type="ARBA" id="ARBA00023159"/>
    </source>
</evidence>
<feature type="compositionally biased region" description="Acidic residues" evidence="7">
    <location>
        <begin position="386"/>
        <end position="395"/>
    </location>
</feature>
<evidence type="ECO:0000259" key="8">
    <source>
        <dbReference type="PROSITE" id="PS51703"/>
    </source>
</evidence>
<proteinExistence type="predicted"/>